<evidence type="ECO:0000313" key="3">
    <source>
        <dbReference type="Proteomes" id="UP000694941"/>
    </source>
</evidence>
<keyword evidence="3" id="KW-1185">Reference proteome</keyword>
<dbReference type="PROSITE" id="PS50940">
    <property type="entry name" value="CHIT_BIND_II"/>
    <property type="match status" value="1"/>
</dbReference>
<reference evidence="4" key="1">
    <citation type="submission" date="2025-08" db="UniProtKB">
        <authorList>
            <consortium name="RefSeq"/>
        </authorList>
    </citation>
    <scope>IDENTIFICATION</scope>
    <source>
        <tissue evidence="4">Muscle</tissue>
    </source>
</reference>
<evidence type="ECO:0000259" key="2">
    <source>
        <dbReference type="PROSITE" id="PS50940"/>
    </source>
</evidence>
<dbReference type="InterPro" id="IPR036508">
    <property type="entry name" value="Chitin-bd_dom_sf"/>
</dbReference>
<evidence type="ECO:0000313" key="4">
    <source>
        <dbReference type="RefSeq" id="XP_013773619.2"/>
    </source>
</evidence>
<sequence>MLVNEDKHASVQEGLTTIKVTLWIKMPGKFFFLVITVVTLTNNAVTSKEAEGNENTISDDDNIPGVAGKDYPTWNHVPKTSFRCKDYEYAGYFGDVETGCQIYHVCFPDGRNASFYCVNGTVFNQRYFVCDWWFNFDCSKAPDLYNLNLFKRPPLPVLPPVRRQIFVPSPKPKGVKDKKQAQRKPTSPRRKTGTFTTKKPQRRLSHVDNCYCPCLNKS</sequence>
<name>A0ABM1B2S3_LIMPO</name>
<dbReference type="RefSeq" id="XP_013773619.2">
    <property type="nucleotide sequence ID" value="XM_013918165.2"/>
</dbReference>
<dbReference type="PANTHER" id="PTHR22933">
    <property type="entry name" value="FI18007P1-RELATED"/>
    <property type="match status" value="1"/>
</dbReference>
<dbReference type="InterPro" id="IPR002557">
    <property type="entry name" value="Chitin-bd_dom"/>
</dbReference>
<proteinExistence type="predicted"/>
<dbReference type="Gene3D" id="2.170.140.10">
    <property type="entry name" value="Chitin binding domain"/>
    <property type="match status" value="1"/>
</dbReference>
<dbReference type="InterPro" id="IPR052976">
    <property type="entry name" value="Scoloptoxin-like"/>
</dbReference>
<dbReference type="PANTHER" id="PTHR22933:SF43">
    <property type="entry name" value="LP10131P"/>
    <property type="match status" value="1"/>
</dbReference>
<dbReference type="GeneID" id="106458640"/>
<dbReference type="SMART" id="SM00494">
    <property type="entry name" value="ChtBD2"/>
    <property type="match status" value="1"/>
</dbReference>
<dbReference type="Pfam" id="PF01607">
    <property type="entry name" value="CBM_14"/>
    <property type="match status" value="1"/>
</dbReference>
<protein>
    <submittedName>
        <fullName evidence="4">Uncharacterized protein LOC106458640 isoform X1</fullName>
    </submittedName>
</protein>
<accession>A0ABM1B2S3</accession>
<dbReference type="SUPFAM" id="SSF57625">
    <property type="entry name" value="Invertebrate chitin-binding proteins"/>
    <property type="match status" value="1"/>
</dbReference>
<feature type="region of interest" description="Disordered" evidence="1">
    <location>
        <begin position="167"/>
        <end position="202"/>
    </location>
</feature>
<feature type="domain" description="Chitin-binding type-2" evidence="2">
    <location>
        <begin position="81"/>
        <end position="140"/>
    </location>
</feature>
<organism evidence="3 4">
    <name type="scientific">Limulus polyphemus</name>
    <name type="common">Atlantic horseshoe crab</name>
    <dbReference type="NCBI Taxonomy" id="6850"/>
    <lineage>
        <taxon>Eukaryota</taxon>
        <taxon>Metazoa</taxon>
        <taxon>Ecdysozoa</taxon>
        <taxon>Arthropoda</taxon>
        <taxon>Chelicerata</taxon>
        <taxon>Merostomata</taxon>
        <taxon>Xiphosura</taxon>
        <taxon>Limulidae</taxon>
        <taxon>Limulus</taxon>
    </lineage>
</organism>
<gene>
    <name evidence="4" type="primary">LOC106458640</name>
</gene>
<evidence type="ECO:0000256" key="1">
    <source>
        <dbReference type="SAM" id="MobiDB-lite"/>
    </source>
</evidence>
<dbReference type="Proteomes" id="UP000694941">
    <property type="component" value="Unplaced"/>
</dbReference>